<organism evidence="2 3">
    <name type="scientific">Actinophytocola glycyrrhizae</name>
    <dbReference type="NCBI Taxonomy" id="2044873"/>
    <lineage>
        <taxon>Bacteria</taxon>
        <taxon>Bacillati</taxon>
        <taxon>Actinomycetota</taxon>
        <taxon>Actinomycetes</taxon>
        <taxon>Pseudonocardiales</taxon>
        <taxon>Pseudonocardiaceae</taxon>
    </lineage>
</organism>
<keyword evidence="3" id="KW-1185">Reference proteome</keyword>
<accession>A0ABV9S0M7</accession>
<sequence length="257" mass="29272">MPPRLQQPGTPDKYAGHEKAAYIREDSILDAVSKHDTDRVFGPHRRELLAADLASTDDRETRQREAERGRLQRTLADLARRQDNVMRQAQDCAPDDPFDQGLRQTYNDLETAGNRTPDHPRRRRRTGRRRASRPPRPTAEDVDLLDTLPYLTLNLTEAPVRLHRELFETTHPDRALHPDSDDVTISIRLPAEGLPTITDGAERIINTMDTAQERLLIRQARLVWMQVVPPVGAPKDGNRADQRFRSGCLVVQASFVM</sequence>
<feature type="compositionally biased region" description="Basic residues" evidence="1">
    <location>
        <begin position="120"/>
        <end position="133"/>
    </location>
</feature>
<reference evidence="3" key="1">
    <citation type="journal article" date="2019" name="Int. J. Syst. Evol. Microbiol.">
        <title>The Global Catalogue of Microorganisms (GCM) 10K type strain sequencing project: providing services to taxonomists for standard genome sequencing and annotation.</title>
        <authorList>
            <consortium name="The Broad Institute Genomics Platform"/>
            <consortium name="The Broad Institute Genome Sequencing Center for Infectious Disease"/>
            <person name="Wu L."/>
            <person name="Ma J."/>
        </authorList>
    </citation>
    <scope>NUCLEOTIDE SEQUENCE [LARGE SCALE GENOMIC DNA]</scope>
    <source>
        <strain evidence="3">ZS-22-S1</strain>
    </source>
</reference>
<evidence type="ECO:0000313" key="3">
    <source>
        <dbReference type="Proteomes" id="UP001595859"/>
    </source>
</evidence>
<name>A0ABV9S0M7_9PSEU</name>
<evidence type="ECO:0000313" key="2">
    <source>
        <dbReference type="EMBL" id="MFC4854136.1"/>
    </source>
</evidence>
<dbReference type="RefSeq" id="WP_378056088.1">
    <property type="nucleotide sequence ID" value="NZ_JBHSIS010000006.1"/>
</dbReference>
<dbReference type="EMBL" id="JBHSIS010000006">
    <property type="protein sequence ID" value="MFC4854136.1"/>
    <property type="molecule type" value="Genomic_DNA"/>
</dbReference>
<proteinExistence type="predicted"/>
<protein>
    <submittedName>
        <fullName evidence="2">Uncharacterized protein</fullName>
    </submittedName>
</protein>
<comment type="caution">
    <text evidence="2">The sequence shown here is derived from an EMBL/GenBank/DDBJ whole genome shotgun (WGS) entry which is preliminary data.</text>
</comment>
<evidence type="ECO:0000256" key="1">
    <source>
        <dbReference type="SAM" id="MobiDB-lite"/>
    </source>
</evidence>
<gene>
    <name evidence="2" type="ORF">ACFPCV_11550</name>
</gene>
<feature type="region of interest" description="Disordered" evidence="1">
    <location>
        <begin position="108"/>
        <end position="141"/>
    </location>
</feature>
<dbReference type="Proteomes" id="UP001595859">
    <property type="component" value="Unassembled WGS sequence"/>
</dbReference>